<sequence>MHVRDSRKTGHLSPILKSILHAHAVWMSEIYEKPAALLVTLYGV</sequence>
<name>A0AAN0T375_HEYCO</name>
<gene>
    <name evidence="1" type="ORF">SB48_HM08orf01143</name>
</gene>
<accession>A0AAN0T375</accession>
<evidence type="ECO:0000313" key="2">
    <source>
        <dbReference type="Proteomes" id="UP000032024"/>
    </source>
</evidence>
<protein>
    <submittedName>
        <fullName evidence="1">Uncharacterized protein</fullName>
    </submittedName>
</protein>
<proteinExistence type="predicted"/>
<organism evidence="1 2">
    <name type="scientific">Heyndrickxia coagulans</name>
    <name type="common">Weizmannia coagulans</name>
    <dbReference type="NCBI Taxonomy" id="1398"/>
    <lineage>
        <taxon>Bacteria</taxon>
        <taxon>Bacillati</taxon>
        <taxon>Bacillota</taxon>
        <taxon>Bacilli</taxon>
        <taxon>Bacillales</taxon>
        <taxon>Bacillaceae</taxon>
        <taxon>Heyndrickxia</taxon>
    </lineage>
</organism>
<dbReference type="Proteomes" id="UP000032024">
    <property type="component" value="Chromosome"/>
</dbReference>
<keyword evidence="2" id="KW-1185">Reference proteome</keyword>
<reference evidence="2" key="1">
    <citation type="submission" date="2015-01" db="EMBL/GenBank/DDBJ databases">
        <title>Comparative genome analysis of Bacillus coagulans HM-08, Clostridium butyricum HM-68, Bacillus subtilis HM-66 and Bacillus paralicheniformis BL-09.</title>
        <authorList>
            <person name="Zhang H."/>
        </authorList>
    </citation>
    <scope>NUCLEOTIDE SEQUENCE [LARGE SCALE GENOMIC DNA]</scope>
    <source>
        <strain evidence="2">HM-08</strain>
    </source>
</reference>
<evidence type="ECO:0000313" key="1">
    <source>
        <dbReference type="EMBL" id="AJO21543.1"/>
    </source>
</evidence>
<dbReference type="EMBL" id="CP010525">
    <property type="protein sequence ID" value="AJO21543.1"/>
    <property type="molecule type" value="Genomic_DNA"/>
</dbReference>
<dbReference type="AlphaFoldDB" id="A0AAN0T375"/>